<organism evidence="1 2">
    <name type="scientific">Rotaria socialis</name>
    <dbReference type="NCBI Taxonomy" id="392032"/>
    <lineage>
        <taxon>Eukaryota</taxon>
        <taxon>Metazoa</taxon>
        <taxon>Spiralia</taxon>
        <taxon>Gnathifera</taxon>
        <taxon>Rotifera</taxon>
        <taxon>Eurotatoria</taxon>
        <taxon>Bdelloidea</taxon>
        <taxon>Philodinida</taxon>
        <taxon>Philodinidae</taxon>
        <taxon>Rotaria</taxon>
    </lineage>
</organism>
<comment type="caution">
    <text evidence="1">The sequence shown here is derived from an EMBL/GenBank/DDBJ whole genome shotgun (WGS) entry which is preliminary data.</text>
</comment>
<reference evidence="1" key="1">
    <citation type="submission" date="2021-02" db="EMBL/GenBank/DDBJ databases">
        <authorList>
            <person name="Nowell W R."/>
        </authorList>
    </citation>
    <scope>NUCLEOTIDE SEQUENCE</scope>
</reference>
<proteinExistence type="predicted"/>
<evidence type="ECO:0000313" key="2">
    <source>
        <dbReference type="Proteomes" id="UP000663848"/>
    </source>
</evidence>
<feature type="non-terminal residue" evidence="1">
    <location>
        <position position="1"/>
    </location>
</feature>
<accession>A0A822G8J0</accession>
<protein>
    <submittedName>
        <fullName evidence="1">Uncharacterized protein</fullName>
    </submittedName>
</protein>
<feature type="non-terminal residue" evidence="1">
    <location>
        <position position="57"/>
    </location>
</feature>
<name>A0A822G8J0_9BILA</name>
<dbReference type="EMBL" id="CAJOBR010088445">
    <property type="protein sequence ID" value="CAF5136638.1"/>
    <property type="molecule type" value="Genomic_DNA"/>
</dbReference>
<dbReference type="AlphaFoldDB" id="A0A822G8J0"/>
<dbReference type="Proteomes" id="UP000663848">
    <property type="component" value="Unassembled WGS sequence"/>
</dbReference>
<gene>
    <name evidence="1" type="ORF">QYT958_LOCUS47327</name>
</gene>
<sequence length="57" mass="6219">VQTCFLGRYGQEIGSDQFGATIMGSASMDSSDGIQRVIIRLSNIEVFYAGQAFRLGR</sequence>
<evidence type="ECO:0000313" key="1">
    <source>
        <dbReference type="EMBL" id="CAF5136638.1"/>
    </source>
</evidence>